<feature type="compositionally biased region" description="Polar residues" evidence="1">
    <location>
        <begin position="11"/>
        <end position="21"/>
    </location>
</feature>
<evidence type="ECO:0000313" key="3">
    <source>
        <dbReference type="Proteomes" id="UP001381693"/>
    </source>
</evidence>
<comment type="caution">
    <text evidence="2">The sequence shown here is derived from an EMBL/GenBank/DDBJ whole genome shotgun (WGS) entry which is preliminary data.</text>
</comment>
<feature type="compositionally biased region" description="Polar residues" evidence="1">
    <location>
        <begin position="38"/>
        <end position="54"/>
    </location>
</feature>
<evidence type="ECO:0000256" key="1">
    <source>
        <dbReference type="SAM" id="MobiDB-lite"/>
    </source>
</evidence>
<feature type="region of interest" description="Disordered" evidence="1">
    <location>
        <begin position="1"/>
        <end position="61"/>
    </location>
</feature>
<name>A0AAN9ADP6_HALRR</name>
<sequence length="61" mass="6469">EGVYQRVALESPSQSPTQSSDRLLDNKCVQSSASSSSDNLDATQSSQTHNSTKVLTACLPL</sequence>
<feature type="non-terminal residue" evidence="2">
    <location>
        <position position="1"/>
    </location>
</feature>
<dbReference type="AlphaFoldDB" id="A0AAN9ADP6"/>
<accession>A0AAN9ADP6</accession>
<protein>
    <submittedName>
        <fullName evidence="2">Uncharacterized protein</fullName>
    </submittedName>
</protein>
<dbReference type="EMBL" id="JAXCGZ010001964">
    <property type="protein sequence ID" value="KAK7084848.1"/>
    <property type="molecule type" value="Genomic_DNA"/>
</dbReference>
<gene>
    <name evidence="2" type="ORF">SK128_004153</name>
</gene>
<reference evidence="2 3" key="1">
    <citation type="submission" date="2023-11" db="EMBL/GenBank/DDBJ databases">
        <title>Halocaridina rubra genome assembly.</title>
        <authorList>
            <person name="Smith C."/>
        </authorList>
    </citation>
    <scope>NUCLEOTIDE SEQUENCE [LARGE SCALE GENOMIC DNA]</scope>
    <source>
        <strain evidence="2">EP-1</strain>
        <tissue evidence="2">Whole</tissue>
    </source>
</reference>
<organism evidence="2 3">
    <name type="scientific">Halocaridina rubra</name>
    <name type="common">Hawaiian red shrimp</name>
    <dbReference type="NCBI Taxonomy" id="373956"/>
    <lineage>
        <taxon>Eukaryota</taxon>
        <taxon>Metazoa</taxon>
        <taxon>Ecdysozoa</taxon>
        <taxon>Arthropoda</taxon>
        <taxon>Crustacea</taxon>
        <taxon>Multicrustacea</taxon>
        <taxon>Malacostraca</taxon>
        <taxon>Eumalacostraca</taxon>
        <taxon>Eucarida</taxon>
        <taxon>Decapoda</taxon>
        <taxon>Pleocyemata</taxon>
        <taxon>Caridea</taxon>
        <taxon>Atyoidea</taxon>
        <taxon>Atyidae</taxon>
        <taxon>Halocaridina</taxon>
    </lineage>
</organism>
<dbReference type="Proteomes" id="UP001381693">
    <property type="component" value="Unassembled WGS sequence"/>
</dbReference>
<evidence type="ECO:0000313" key="2">
    <source>
        <dbReference type="EMBL" id="KAK7084848.1"/>
    </source>
</evidence>
<proteinExistence type="predicted"/>
<keyword evidence="3" id="KW-1185">Reference proteome</keyword>